<accession>E0I7H3</accession>
<protein>
    <submittedName>
        <fullName evidence="2">GCN5-related N-acetyltransferase</fullName>
    </submittedName>
</protein>
<dbReference type="InterPro" id="IPR051531">
    <property type="entry name" value="N-acetyltransferase"/>
</dbReference>
<dbReference type="eggNOG" id="COG1670">
    <property type="taxonomic scope" value="Bacteria"/>
</dbReference>
<dbReference type="Proteomes" id="UP000005387">
    <property type="component" value="Unassembled WGS sequence"/>
</dbReference>
<evidence type="ECO:0000313" key="3">
    <source>
        <dbReference type="Proteomes" id="UP000005387"/>
    </source>
</evidence>
<name>E0I7H3_9BACL</name>
<dbReference type="Gene3D" id="3.40.630.30">
    <property type="match status" value="1"/>
</dbReference>
<dbReference type="STRING" id="717606.PaecuDRAFT_1597"/>
<evidence type="ECO:0000259" key="1">
    <source>
        <dbReference type="PROSITE" id="PS51186"/>
    </source>
</evidence>
<sequence length="173" mass="20046">MSLIIETEAEMNLSRILQNDYNIVSAFSARSNMYGKDNYDSDISPCKEISEAEEIIRFHVEDTGCRWGIISKSEEQFVGTCGFHCWVQGGEQSKAEIGFDLGKEHWGKGLMQEVLRPVIAFGFNHMGLDLIEATVDPENVRSIKLLERLAFQREHELRDQLIYYYLRRESWET</sequence>
<dbReference type="PANTHER" id="PTHR43792">
    <property type="entry name" value="GNAT FAMILY, PUTATIVE (AFU_ORTHOLOGUE AFUA_3G00765)-RELATED-RELATED"/>
    <property type="match status" value="1"/>
</dbReference>
<dbReference type="InterPro" id="IPR000182">
    <property type="entry name" value="GNAT_dom"/>
</dbReference>
<gene>
    <name evidence="2" type="ORF">PaecuDRAFT_1597</name>
</gene>
<dbReference type="InterPro" id="IPR016181">
    <property type="entry name" value="Acyl_CoA_acyltransferase"/>
</dbReference>
<dbReference type="RefSeq" id="WP_006037608.1">
    <property type="nucleotide sequence ID" value="NZ_AEDD01000003.1"/>
</dbReference>
<dbReference type="AlphaFoldDB" id="E0I7H3"/>
<dbReference type="PANTHER" id="PTHR43792:SF9">
    <property type="entry name" value="RIBOSOMAL-PROTEIN-ALANINE ACETYLTRANSFERASE"/>
    <property type="match status" value="1"/>
</dbReference>
<organism evidence="2 3">
    <name type="scientific">Paenibacillus curdlanolyticus YK9</name>
    <dbReference type="NCBI Taxonomy" id="717606"/>
    <lineage>
        <taxon>Bacteria</taxon>
        <taxon>Bacillati</taxon>
        <taxon>Bacillota</taxon>
        <taxon>Bacilli</taxon>
        <taxon>Bacillales</taxon>
        <taxon>Paenibacillaceae</taxon>
        <taxon>Paenibacillus</taxon>
    </lineage>
</organism>
<dbReference type="Pfam" id="PF13302">
    <property type="entry name" value="Acetyltransf_3"/>
    <property type="match status" value="1"/>
</dbReference>
<dbReference type="GO" id="GO:0008999">
    <property type="term" value="F:protein-N-terminal-alanine acetyltransferase activity"/>
    <property type="evidence" value="ECO:0007669"/>
    <property type="project" value="TreeGrafter"/>
</dbReference>
<evidence type="ECO:0000313" key="2">
    <source>
        <dbReference type="EMBL" id="EFM11989.1"/>
    </source>
</evidence>
<proteinExistence type="predicted"/>
<keyword evidence="2" id="KW-0808">Transferase</keyword>
<reference evidence="2 3" key="1">
    <citation type="submission" date="2010-07" db="EMBL/GenBank/DDBJ databases">
        <title>The draft genome of Paenibacillus curdlanolyticus YK9.</title>
        <authorList>
            <consortium name="US DOE Joint Genome Institute (JGI-PGF)"/>
            <person name="Lucas S."/>
            <person name="Copeland A."/>
            <person name="Lapidus A."/>
            <person name="Cheng J.-F."/>
            <person name="Bruce D."/>
            <person name="Goodwin L."/>
            <person name="Pitluck S."/>
            <person name="Land M.L."/>
            <person name="Hauser L."/>
            <person name="Chang Y.-J."/>
            <person name="Jeffries C."/>
            <person name="Anderson I.J."/>
            <person name="Johnson E."/>
            <person name="Loganathan U."/>
            <person name="Mulhopadhyay B."/>
            <person name="Kyrpides N."/>
            <person name="Woyke T.J."/>
        </authorList>
    </citation>
    <scope>NUCLEOTIDE SEQUENCE [LARGE SCALE GENOMIC DNA]</scope>
    <source>
        <strain evidence="2 3">YK9</strain>
    </source>
</reference>
<dbReference type="PROSITE" id="PS51186">
    <property type="entry name" value="GNAT"/>
    <property type="match status" value="1"/>
</dbReference>
<dbReference type="EMBL" id="AEDD01000003">
    <property type="protein sequence ID" value="EFM11989.1"/>
    <property type="molecule type" value="Genomic_DNA"/>
</dbReference>
<feature type="domain" description="N-acetyltransferase" evidence="1">
    <location>
        <begin position="11"/>
        <end position="169"/>
    </location>
</feature>
<dbReference type="GO" id="GO:0005737">
    <property type="term" value="C:cytoplasm"/>
    <property type="evidence" value="ECO:0007669"/>
    <property type="project" value="TreeGrafter"/>
</dbReference>
<dbReference type="SUPFAM" id="SSF55729">
    <property type="entry name" value="Acyl-CoA N-acyltransferases (Nat)"/>
    <property type="match status" value="1"/>
</dbReference>
<keyword evidence="3" id="KW-1185">Reference proteome</keyword>